<dbReference type="STRING" id="69222.BG55_06400"/>
<comment type="caution">
    <text evidence="7">The sequence shown here is derived from an EMBL/GenBank/DDBJ whole genome shotgun (WGS) entry which is preliminary data.</text>
</comment>
<proteinExistence type="predicted"/>
<keyword evidence="3 5" id="KW-0460">Magnesium</keyword>
<evidence type="ECO:0000256" key="3">
    <source>
        <dbReference type="ARBA" id="ARBA00022842"/>
    </source>
</evidence>
<dbReference type="Gene3D" id="3.20.20.60">
    <property type="entry name" value="Phosphoenolpyruvate-binding domains"/>
    <property type="match status" value="1"/>
</dbReference>
<dbReference type="GO" id="GO:0006107">
    <property type="term" value="P:oxaloacetate metabolic process"/>
    <property type="evidence" value="ECO:0007669"/>
    <property type="project" value="TreeGrafter"/>
</dbReference>
<dbReference type="SUPFAM" id="SSF51621">
    <property type="entry name" value="Phosphoenolpyruvate/pyruvate domain"/>
    <property type="match status" value="1"/>
</dbReference>
<accession>A0A014M393</accession>
<dbReference type="InterPro" id="IPR015813">
    <property type="entry name" value="Pyrv/PenolPyrv_kinase-like_dom"/>
</dbReference>
<dbReference type="GO" id="GO:0003824">
    <property type="term" value="F:catalytic activity"/>
    <property type="evidence" value="ECO:0007669"/>
    <property type="project" value="InterPro"/>
</dbReference>
<dbReference type="OrthoDB" id="6831788at2"/>
<dbReference type="InterPro" id="IPR040442">
    <property type="entry name" value="Pyrv_kinase-like_dom_sf"/>
</dbReference>
<dbReference type="PATRIC" id="fig|69222.5.peg.1319"/>
<dbReference type="PIRSF" id="PIRSF015582">
    <property type="entry name" value="Cit_lyase_B"/>
    <property type="match status" value="1"/>
</dbReference>
<feature type="binding site" evidence="4">
    <location>
        <position position="121"/>
    </location>
    <ligand>
        <name>substrate</name>
    </ligand>
</feature>
<dbReference type="Proteomes" id="UP000019918">
    <property type="component" value="Unassembled WGS sequence"/>
</dbReference>
<evidence type="ECO:0000256" key="2">
    <source>
        <dbReference type="ARBA" id="ARBA00022723"/>
    </source>
</evidence>
<evidence type="ECO:0000259" key="6">
    <source>
        <dbReference type="Pfam" id="PF03328"/>
    </source>
</evidence>
<dbReference type="PANTHER" id="PTHR32308:SF0">
    <property type="entry name" value="HPCH_HPAI ALDOLASE_CITRATE LYASE DOMAIN-CONTAINING PROTEIN"/>
    <property type="match status" value="1"/>
</dbReference>
<dbReference type="RefSeq" id="WP_034935501.1">
    <property type="nucleotide sequence ID" value="NZ_JFHN01000034.1"/>
</dbReference>
<dbReference type="PANTHER" id="PTHR32308">
    <property type="entry name" value="LYASE BETA SUBUNIT, PUTATIVE (AFU_ORTHOLOGUE AFUA_4G13030)-RELATED"/>
    <property type="match status" value="1"/>
</dbReference>
<feature type="domain" description="HpcH/HpaI aldolase/citrate lyase" evidence="6">
    <location>
        <begin position="10"/>
        <end position="214"/>
    </location>
</feature>
<evidence type="ECO:0000313" key="8">
    <source>
        <dbReference type="Proteomes" id="UP000019918"/>
    </source>
</evidence>
<protein>
    <recommendedName>
        <fullName evidence="6">HpcH/HpaI aldolase/citrate lyase domain-containing protein</fullName>
    </recommendedName>
</protein>
<dbReference type="InterPro" id="IPR011206">
    <property type="entry name" value="Citrate_lyase_beta/mcl1/mcl2"/>
</dbReference>
<keyword evidence="2 5" id="KW-0479">Metal-binding</keyword>
<dbReference type="AlphaFoldDB" id="A0A014M393"/>
<organism evidence="7 8">
    <name type="scientific">Erwinia mallotivora</name>
    <dbReference type="NCBI Taxonomy" id="69222"/>
    <lineage>
        <taxon>Bacteria</taxon>
        <taxon>Pseudomonadati</taxon>
        <taxon>Pseudomonadota</taxon>
        <taxon>Gammaproteobacteria</taxon>
        <taxon>Enterobacterales</taxon>
        <taxon>Erwiniaceae</taxon>
        <taxon>Erwinia</taxon>
    </lineage>
</organism>
<evidence type="ECO:0000256" key="5">
    <source>
        <dbReference type="PIRSR" id="PIRSR015582-2"/>
    </source>
</evidence>
<evidence type="ECO:0000256" key="1">
    <source>
        <dbReference type="ARBA" id="ARBA00001946"/>
    </source>
</evidence>
<feature type="binding site" evidence="5">
    <location>
        <position position="121"/>
    </location>
    <ligand>
        <name>Mg(2+)</name>
        <dbReference type="ChEBI" id="CHEBI:18420"/>
    </ligand>
</feature>
<sequence>MAQISWLCGPATKENLNSKAQEFGADMTIMDLEDGLARTHKHDGRLRVLEELKKGRMANTAVRINNLSDEQGLLDLHFFSYHKVAPDYIIIPKFCQLRDCEIVKEILSPFQANLKIIPVIESIKGFRFLRNATSMPDYISSFHFGSADFSVDMGFDPKKNKLSKYKEELSFLCHELNIPVIDSPYFNINDLTGLRDDCFVARELGFYGKIAIHPQQIDVINSLFKNTKEDVRLAHEVIERHGDKNIVKHNGEMTGPPFIKFAQKVIDSESDKGYIK</sequence>
<dbReference type="InterPro" id="IPR005000">
    <property type="entry name" value="Aldolase/citrate-lyase_domain"/>
</dbReference>
<evidence type="ECO:0000256" key="4">
    <source>
        <dbReference type="PIRSR" id="PIRSR015582-1"/>
    </source>
</evidence>
<dbReference type="Pfam" id="PF03328">
    <property type="entry name" value="HpcH_HpaI"/>
    <property type="match status" value="1"/>
</dbReference>
<feature type="binding site" evidence="5">
    <location>
        <position position="148"/>
    </location>
    <ligand>
        <name>Mg(2+)</name>
        <dbReference type="ChEBI" id="CHEBI:18420"/>
    </ligand>
</feature>
<reference evidence="7 8" key="1">
    <citation type="submission" date="2014-02" db="EMBL/GenBank/DDBJ databases">
        <title>Draft genome of Erwinia mallotivora strain BT-MARDI, a papaya dieback pathogen.</title>
        <authorList>
            <person name="Redzuan R."/>
            <person name="Abu Bakar N."/>
            <person name="Badrun R."/>
            <person name="Mohd Raih M.F."/>
            <person name="Rozano L."/>
            <person name="Mat Amin N."/>
        </authorList>
    </citation>
    <scope>NUCLEOTIDE SEQUENCE [LARGE SCALE GENOMIC DNA]</scope>
    <source>
        <strain evidence="7 8">BT-MARDI</strain>
    </source>
</reference>
<keyword evidence="8" id="KW-1185">Reference proteome</keyword>
<comment type="cofactor">
    <cofactor evidence="1">
        <name>Mg(2+)</name>
        <dbReference type="ChEBI" id="CHEBI:18420"/>
    </cofactor>
</comment>
<dbReference type="GO" id="GO:0000287">
    <property type="term" value="F:magnesium ion binding"/>
    <property type="evidence" value="ECO:0007669"/>
    <property type="project" value="TreeGrafter"/>
</dbReference>
<evidence type="ECO:0000313" key="7">
    <source>
        <dbReference type="EMBL" id="EXU76306.1"/>
    </source>
</evidence>
<feature type="binding site" evidence="4">
    <location>
        <position position="63"/>
    </location>
    <ligand>
        <name>substrate</name>
    </ligand>
</feature>
<dbReference type="EMBL" id="JFHN01000034">
    <property type="protein sequence ID" value="EXU76306.1"/>
    <property type="molecule type" value="Genomic_DNA"/>
</dbReference>
<name>A0A014M393_9GAMM</name>
<gene>
    <name evidence="7" type="ORF">BG55_06400</name>
</gene>